<proteinExistence type="predicted"/>
<evidence type="ECO:0000256" key="8">
    <source>
        <dbReference type="ARBA" id="ARBA00023098"/>
    </source>
</evidence>
<dbReference type="Pfam" id="PF00288">
    <property type="entry name" value="GHMP_kinases_N"/>
    <property type="match status" value="1"/>
</dbReference>
<dbReference type="SUPFAM" id="SSF55060">
    <property type="entry name" value="GHMP Kinase, C-terminal domain"/>
    <property type="match status" value="1"/>
</dbReference>
<evidence type="ECO:0000313" key="12">
    <source>
        <dbReference type="Proteomes" id="UP001259982"/>
    </source>
</evidence>
<dbReference type="EMBL" id="JAVRHY010000019">
    <property type="protein sequence ID" value="MDT0619709.1"/>
    <property type="molecule type" value="Genomic_DNA"/>
</dbReference>
<gene>
    <name evidence="11" type="ORF">RM531_14615</name>
</gene>
<protein>
    <recommendedName>
        <fullName evidence="10">GHMP kinase N-terminal domain-containing protein</fullName>
    </recommendedName>
</protein>
<keyword evidence="1" id="KW-0963">Cytoplasm</keyword>
<dbReference type="InterPro" id="IPR006204">
    <property type="entry name" value="GHMP_kinase_N_dom"/>
</dbReference>
<keyword evidence="12" id="KW-1185">Reference proteome</keyword>
<dbReference type="PANTHER" id="PTHR43290">
    <property type="entry name" value="MEVALONATE KINASE"/>
    <property type="match status" value="1"/>
</dbReference>
<keyword evidence="3" id="KW-0808">Transferase</keyword>
<evidence type="ECO:0000256" key="7">
    <source>
        <dbReference type="ARBA" id="ARBA00022842"/>
    </source>
</evidence>
<dbReference type="InterPro" id="IPR006205">
    <property type="entry name" value="Mev_gal_kin"/>
</dbReference>
<dbReference type="RefSeq" id="WP_311660318.1">
    <property type="nucleotide sequence ID" value="NZ_JAVRHY010000019.1"/>
</dbReference>
<evidence type="ECO:0000256" key="2">
    <source>
        <dbReference type="ARBA" id="ARBA00022516"/>
    </source>
</evidence>
<evidence type="ECO:0000256" key="6">
    <source>
        <dbReference type="ARBA" id="ARBA00022840"/>
    </source>
</evidence>
<evidence type="ECO:0000256" key="5">
    <source>
        <dbReference type="ARBA" id="ARBA00022777"/>
    </source>
</evidence>
<dbReference type="Gene3D" id="3.30.230.10">
    <property type="match status" value="1"/>
</dbReference>
<keyword evidence="7" id="KW-0460">Magnesium</keyword>
<dbReference type="SUPFAM" id="SSF54211">
    <property type="entry name" value="Ribosomal protein S5 domain 2-like"/>
    <property type="match status" value="1"/>
</dbReference>
<reference evidence="11 12" key="1">
    <citation type="submission" date="2023-09" db="EMBL/GenBank/DDBJ databases">
        <authorList>
            <person name="Rey-Velasco X."/>
        </authorList>
    </citation>
    <scope>NUCLEOTIDE SEQUENCE [LARGE SCALE GENOMIC DNA]</scope>
    <source>
        <strain evidence="11 12">P385</strain>
    </source>
</reference>
<dbReference type="PANTHER" id="PTHR43290:SF2">
    <property type="entry name" value="MEVALONATE KINASE"/>
    <property type="match status" value="1"/>
</dbReference>
<evidence type="ECO:0000259" key="10">
    <source>
        <dbReference type="Pfam" id="PF00288"/>
    </source>
</evidence>
<evidence type="ECO:0000256" key="1">
    <source>
        <dbReference type="ARBA" id="ARBA00022490"/>
    </source>
</evidence>
<accession>A0ABU3BBS1</accession>
<evidence type="ECO:0000256" key="3">
    <source>
        <dbReference type="ARBA" id="ARBA00022679"/>
    </source>
</evidence>
<keyword evidence="2" id="KW-0444">Lipid biosynthesis</keyword>
<comment type="caution">
    <text evidence="11">The sequence shown here is derived from an EMBL/GenBank/DDBJ whole genome shotgun (WGS) entry which is preliminary data.</text>
</comment>
<evidence type="ECO:0000313" key="11">
    <source>
        <dbReference type="EMBL" id="MDT0619709.1"/>
    </source>
</evidence>
<evidence type="ECO:0000256" key="9">
    <source>
        <dbReference type="ARBA" id="ARBA00029438"/>
    </source>
</evidence>
<dbReference type="Proteomes" id="UP001259982">
    <property type="component" value="Unassembled WGS sequence"/>
</dbReference>
<dbReference type="InterPro" id="IPR014721">
    <property type="entry name" value="Ribsml_uS5_D2-typ_fold_subgr"/>
</dbReference>
<keyword evidence="4" id="KW-0547">Nucleotide-binding</keyword>
<dbReference type="InterPro" id="IPR036554">
    <property type="entry name" value="GHMP_kinase_C_sf"/>
</dbReference>
<feature type="domain" description="GHMP kinase N-terminal" evidence="10">
    <location>
        <begin position="87"/>
        <end position="168"/>
    </location>
</feature>
<evidence type="ECO:0000256" key="4">
    <source>
        <dbReference type="ARBA" id="ARBA00022741"/>
    </source>
</evidence>
<sequence length="340" mass="34463">MGVTATAPGKLFLLGEYAVLHGAPALLAAMDARCRVSLAPAGTWRLTARPLGLADLALADDGGPPKNATDDLRRALAVFDAVRRTVTHDHELPPLSVTIDTRAFFRGDHKLGLGASAAVAVALTTAMHHLLGYPEDKAAIADAATRAHRMAQGGEGSGADIATAVYGGIVEFVAGQPVQPRNWPAGLHARPVITGDGADTRELVAAVRHLAVIDPAGHDTAMSRLADIADRGRTAIVRSDIPALLDACRASLDALTTLGTAAGAGIVTVRHRALADAVAGTGAVFKTTGAGGGDLGLILAPSRAALDAATRAAESLGHVCPAMAFGAPGVAVTDVSEAVR</sequence>
<keyword evidence="5" id="KW-0418">Kinase</keyword>
<name>A0ABU3BBS1_9GAMM</name>
<organism evidence="11 12">
    <name type="scientific">Spectribacter acetivorans</name>
    <dbReference type="NCBI Taxonomy" id="3075603"/>
    <lineage>
        <taxon>Bacteria</taxon>
        <taxon>Pseudomonadati</taxon>
        <taxon>Pseudomonadota</taxon>
        <taxon>Gammaproteobacteria</taxon>
        <taxon>Salinisphaerales</taxon>
        <taxon>Salinisphaeraceae</taxon>
        <taxon>Spectribacter</taxon>
    </lineage>
</organism>
<comment type="pathway">
    <text evidence="9">Isoprenoid biosynthesis; isopentenyl diphosphate biosynthesis via mevalonate pathway; isopentenyl diphosphate from (R)-mevalonate: step 1/3.</text>
</comment>
<dbReference type="Gene3D" id="3.30.70.890">
    <property type="entry name" value="GHMP kinase, C-terminal domain"/>
    <property type="match status" value="1"/>
</dbReference>
<dbReference type="InterPro" id="IPR020568">
    <property type="entry name" value="Ribosomal_Su5_D2-typ_SF"/>
</dbReference>
<keyword evidence="6" id="KW-0067">ATP-binding</keyword>
<dbReference type="PRINTS" id="PR00959">
    <property type="entry name" value="MEVGALKINASE"/>
</dbReference>
<keyword evidence="8" id="KW-0443">Lipid metabolism</keyword>